<dbReference type="Proteomes" id="UP000199501">
    <property type="component" value="Unassembled WGS sequence"/>
</dbReference>
<dbReference type="OrthoDB" id="3773711at2"/>
<accession>A0A1G6MXG9</accession>
<name>A0A1G6MXG9_9PSEU</name>
<protein>
    <submittedName>
        <fullName evidence="1">Uncharacterized protein</fullName>
    </submittedName>
</protein>
<evidence type="ECO:0000313" key="1">
    <source>
        <dbReference type="EMBL" id="SDC59934.1"/>
    </source>
</evidence>
<keyword evidence="2" id="KW-1185">Reference proteome</keyword>
<sequence length="173" mass="19531">MSWNDFYRRRDALDEVLRHARQNPEGTLPYDEIPEVAEVFSGPDEVLLALHHRWTMKLTGRVNLAQAEAERDRSVNLIDAIIQAWRATAVENPVLRWVLDANADAYADTLRPAIEAEQRMLALAAGLCEPDEPRAEITRVGGAFAALVRSAPERSERRRNPVELLLRRLVASA</sequence>
<reference evidence="2" key="1">
    <citation type="submission" date="2016-10" db="EMBL/GenBank/DDBJ databases">
        <authorList>
            <person name="Varghese N."/>
            <person name="Submissions S."/>
        </authorList>
    </citation>
    <scope>NUCLEOTIDE SEQUENCE [LARGE SCALE GENOMIC DNA]</scope>
    <source>
        <strain evidence="2">IBRC-M 10403</strain>
    </source>
</reference>
<dbReference type="AlphaFoldDB" id="A0A1G6MXG9"/>
<gene>
    <name evidence="1" type="ORF">SAMN05216174_10370</name>
</gene>
<proteinExistence type="predicted"/>
<dbReference type="EMBL" id="FMZZ01000003">
    <property type="protein sequence ID" value="SDC59934.1"/>
    <property type="molecule type" value="Genomic_DNA"/>
</dbReference>
<organism evidence="1 2">
    <name type="scientific">Actinokineospora iranica</name>
    <dbReference type="NCBI Taxonomy" id="1271860"/>
    <lineage>
        <taxon>Bacteria</taxon>
        <taxon>Bacillati</taxon>
        <taxon>Actinomycetota</taxon>
        <taxon>Actinomycetes</taxon>
        <taxon>Pseudonocardiales</taxon>
        <taxon>Pseudonocardiaceae</taxon>
        <taxon>Actinokineospora</taxon>
    </lineage>
</organism>
<dbReference type="RefSeq" id="WP_091449373.1">
    <property type="nucleotide sequence ID" value="NZ_FMZZ01000003.1"/>
</dbReference>
<evidence type="ECO:0000313" key="2">
    <source>
        <dbReference type="Proteomes" id="UP000199501"/>
    </source>
</evidence>
<dbReference type="STRING" id="1271860.SAMN05216174_10370"/>